<dbReference type="InterPro" id="IPR009057">
    <property type="entry name" value="Homeodomain-like_sf"/>
</dbReference>
<comment type="caution">
    <text evidence="7">The sequence shown here is derived from an EMBL/GenBank/DDBJ whole genome shotgun (WGS) entry which is preliminary data.</text>
</comment>
<dbReference type="PANTHER" id="PTHR47506">
    <property type="entry name" value="TRANSCRIPTIONAL REGULATORY PROTEIN"/>
    <property type="match status" value="1"/>
</dbReference>
<evidence type="ECO:0000256" key="3">
    <source>
        <dbReference type="ARBA" id="ARBA00023125"/>
    </source>
</evidence>
<keyword evidence="8" id="KW-1185">Reference proteome</keyword>
<protein>
    <submittedName>
        <fullName evidence="7">TetR/AcrR family transcriptional regulator</fullName>
    </submittedName>
</protein>
<accession>A0AA41KHG8</accession>
<dbReference type="PROSITE" id="PS50977">
    <property type="entry name" value="HTH_TETR_2"/>
    <property type="match status" value="1"/>
</dbReference>
<evidence type="ECO:0000313" key="8">
    <source>
        <dbReference type="Proteomes" id="UP001166304"/>
    </source>
</evidence>
<dbReference type="PANTHER" id="PTHR47506:SF1">
    <property type="entry name" value="HTH-TYPE TRANSCRIPTIONAL REGULATOR YJDC"/>
    <property type="match status" value="1"/>
</dbReference>
<organism evidence="7 8">
    <name type="scientific">Haloarcula salina</name>
    <dbReference type="NCBI Taxonomy" id="1429914"/>
    <lineage>
        <taxon>Archaea</taxon>
        <taxon>Methanobacteriati</taxon>
        <taxon>Methanobacteriota</taxon>
        <taxon>Stenosarchaea group</taxon>
        <taxon>Halobacteria</taxon>
        <taxon>Halobacteriales</taxon>
        <taxon>Haloarculaceae</taxon>
        <taxon>Haloarcula</taxon>
    </lineage>
</organism>
<sequence length="211" mass="23971">MSDRIPFAGDPEDSHEAIMRATFCALQEYGYAGLSIQRIADEADLSKSTFYHHFDGKEDLLLSFQEFMLAQFDRIVQLESTGDPEQDLKTFLGLILDDLPDYGEMPEKDAVLRSLVELRAQAVHNAEFREKYAETDEQFAKRFEGLIRDGIEQGEFADVDPERTSQMLLTILHGAILQHATRDDDPAVEIRETIDEYIEQHLVVEDVAGDA</sequence>
<dbReference type="PRINTS" id="PR00455">
    <property type="entry name" value="HTHTETR"/>
</dbReference>
<dbReference type="SUPFAM" id="SSF48498">
    <property type="entry name" value="Tetracyclin repressor-like, C-terminal domain"/>
    <property type="match status" value="1"/>
</dbReference>
<dbReference type="Proteomes" id="UP001166304">
    <property type="component" value="Unassembled WGS sequence"/>
</dbReference>
<evidence type="ECO:0000313" key="7">
    <source>
        <dbReference type="EMBL" id="MBV0900593.1"/>
    </source>
</evidence>
<feature type="DNA-binding region" description="H-T-H motif" evidence="5">
    <location>
        <begin position="35"/>
        <end position="54"/>
    </location>
</feature>
<dbReference type="InterPro" id="IPR001647">
    <property type="entry name" value="HTH_TetR"/>
</dbReference>
<evidence type="ECO:0000256" key="5">
    <source>
        <dbReference type="PROSITE-ProRule" id="PRU00335"/>
    </source>
</evidence>
<dbReference type="RefSeq" id="WP_162412116.1">
    <property type="nucleotide sequence ID" value="NZ_JAHQXE010000001.1"/>
</dbReference>
<dbReference type="Pfam" id="PF13977">
    <property type="entry name" value="TetR_C_6"/>
    <property type="match status" value="1"/>
</dbReference>
<dbReference type="InterPro" id="IPR036271">
    <property type="entry name" value="Tet_transcr_reg_TetR-rel_C_sf"/>
</dbReference>
<dbReference type="Pfam" id="PF00440">
    <property type="entry name" value="TetR_N"/>
    <property type="match status" value="1"/>
</dbReference>
<evidence type="ECO:0000256" key="1">
    <source>
        <dbReference type="ARBA" id="ARBA00022491"/>
    </source>
</evidence>
<dbReference type="EMBL" id="JAHQXE010000001">
    <property type="protein sequence ID" value="MBV0900593.1"/>
    <property type="molecule type" value="Genomic_DNA"/>
</dbReference>
<evidence type="ECO:0000256" key="4">
    <source>
        <dbReference type="ARBA" id="ARBA00023163"/>
    </source>
</evidence>
<reference evidence="7" key="1">
    <citation type="submission" date="2021-06" db="EMBL/GenBank/DDBJ databases">
        <title>New haloarchaea isolates fom saline soil.</title>
        <authorList>
            <person name="Duran-Viseras A."/>
            <person name="Sanchez-Porro C.S."/>
            <person name="Ventosa A."/>
        </authorList>
    </citation>
    <scope>NUCLEOTIDE SEQUENCE</scope>
    <source>
        <strain evidence="7">JCM 18369</strain>
    </source>
</reference>
<dbReference type="GO" id="GO:0003677">
    <property type="term" value="F:DNA binding"/>
    <property type="evidence" value="ECO:0007669"/>
    <property type="project" value="UniProtKB-UniRule"/>
</dbReference>
<keyword evidence="4" id="KW-0804">Transcription</keyword>
<dbReference type="InterPro" id="IPR039538">
    <property type="entry name" value="BetI_C"/>
</dbReference>
<gene>
    <name evidence="7" type="ORF">KTS37_02225</name>
</gene>
<keyword evidence="2" id="KW-0805">Transcription regulation</keyword>
<dbReference type="SUPFAM" id="SSF46689">
    <property type="entry name" value="Homeodomain-like"/>
    <property type="match status" value="1"/>
</dbReference>
<proteinExistence type="predicted"/>
<dbReference type="AlphaFoldDB" id="A0AA41KHG8"/>
<dbReference type="Gene3D" id="1.10.357.10">
    <property type="entry name" value="Tetracycline Repressor, domain 2"/>
    <property type="match status" value="1"/>
</dbReference>
<feature type="domain" description="HTH tetR-type" evidence="6">
    <location>
        <begin position="12"/>
        <end position="72"/>
    </location>
</feature>
<keyword evidence="3 5" id="KW-0238">DNA-binding</keyword>
<name>A0AA41KHG8_9EURY</name>
<keyword evidence="1" id="KW-0678">Repressor</keyword>
<evidence type="ECO:0000256" key="2">
    <source>
        <dbReference type="ARBA" id="ARBA00023015"/>
    </source>
</evidence>
<evidence type="ECO:0000259" key="6">
    <source>
        <dbReference type="PROSITE" id="PS50977"/>
    </source>
</evidence>